<reference evidence="1 2" key="1">
    <citation type="journal article" date="2017" name="ISME J.">
        <title>Energy and carbon metabolisms in a deep terrestrial subsurface fluid microbial community.</title>
        <authorList>
            <person name="Momper L."/>
            <person name="Jungbluth S.P."/>
            <person name="Lee M.D."/>
            <person name="Amend J.P."/>
        </authorList>
    </citation>
    <scope>NUCLEOTIDE SEQUENCE [LARGE SCALE GENOMIC DNA]</scope>
    <source>
        <strain evidence="1">SURF_5</strain>
    </source>
</reference>
<dbReference type="EMBL" id="QZKU01000073">
    <property type="protein sequence ID" value="RJP20813.1"/>
    <property type="molecule type" value="Genomic_DNA"/>
</dbReference>
<evidence type="ECO:0000313" key="1">
    <source>
        <dbReference type="EMBL" id="RJP20813.1"/>
    </source>
</evidence>
<name>A0A3A4NJ80_ABYX5</name>
<gene>
    <name evidence="1" type="ORF">C4520_10690</name>
</gene>
<protein>
    <submittedName>
        <fullName evidence="1">Uncharacterized protein</fullName>
    </submittedName>
</protein>
<proteinExistence type="predicted"/>
<dbReference type="Proteomes" id="UP000265882">
    <property type="component" value="Unassembled WGS sequence"/>
</dbReference>
<dbReference type="AlphaFoldDB" id="A0A3A4NJ80"/>
<accession>A0A3A4NJ80</accession>
<sequence length="108" mass="12420">MLVTVASNQSPITKQSKKKVKIEVYDKNGTTFLKDDSVFVSASIDANFVWEKFEEIEIELFEVGNKFSEDPYNAHLVKHGPNSLLKLTYTYDKDDKKFKRKLNSEANP</sequence>
<evidence type="ECO:0000313" key="2">
    <source>
        <dbReference type="Proteomes" id="UP000265882"/>
    </source>
</evidence>
<comment type="caution">
    <text evidence="1">The sequence shown here is derived from an EMBL/GenBank/DDBJ whole genome shotgun (WGS) entry which is preliminary data.</text>
</comment>
<organism evidence="1 2">
    <name type="scientific">Abyssobacteria bacterium (strain SURF_5)</name>
    <dbReference type="NCBI Taxonomy" id="2093360"/>
    <lineage>
        <taxon>Bacteria</taxon>
        <taxon>Pseudomonadati</taxon>
        <taxon>Candidatus Hydrogenedentota</taxon>
        <taxon>Candidatus Abyssobacteria</taxon>
    </lineage>
</organism>